<keyword evidence="3" id="KW-0167">Capsid protein</keyword>
<dbReference type="AlphaFoldDB" id="A0A4R3VL91"/>
<keyword evidence="1" id="KW-0732">Signal</keyword>
<sequence>MTAKRATLTLLASAITLFGVSTTANSATIDGQIPVTVTITSSCSVENGGSGSGATWGTIDFGTHPDLATNIDGQTTGNGGNGISVSCSVGTPATLTFDAGTNASSTLRQLAPGSGDYNIPYRLYSDSARASEIPINSTTGIEIVSNGNAQAIPVYARILSSDQTVSSPTAGTYTDTITATIEW</sequence>
<dbReference type="InterPro" id="IPR036937">
    <property type="entry name" value="Adhesion_dom_fimbrial_sf"/>
</dbReference>
<evidence type="ECO:0000313" key="4">
    <source>
        <dbReference type="Proteomes" id="UP000295433"/>
    </source>
</evidence>
<dbReference type="SMART" id="SM00972">
    <property type="entry name" value="SCPU"/>
    <property type="match status" value="1"/>
</dbReference>
<dbReference type="Gene3D" id="2.60.40.1090">
    <property type="entry name" value="Fimbrial-type adhesion domain"/>
    <property type="match status" value="1"/>
</dbReference>
<dbReference type="SUPFAM" id="SSF49401">
    <property type="entry name" value="Bacterial adhesins"/>
    <property type="match status" value="1"/>
</dbReference>
<dbReference type="InterPro" id="IPR053167">
    <property type="entry name" value="Spore_coat_component"/>
</dbReference>
<dbReference type="PANTHER" id="PTHR37089:SF4">
    <property type="entry name" value="EXPORTED PROTEIN"/>
    <property type="match status" value="1"/>
</dbReference>
<dbReference type="InterPro" id="IPR008966">
    <property type="entry name" value="Adhesion_dom_sf"/>
</dbReference>
<comment type="caution">
    <text evidence="3">The sequence shown here is derived from an EMBL/GenBank/DDBJ whole genome shotgun (WGS) entry which is preliminary data.</text>
</comment>
<evidence type="ECO:0000256" key="1">
    <source>
        <dbReference type="SAM" id="SignalP"/>
    </source>
</evidence>
<keyword evidence="3" id="KW-0946">Virion</keyword>
<feature type="domain" description="Spore coat protein U/FanG" evidence="2">
    <location>
        <begin position="32"/>
        <end position="180"/>
    </location>
</feature>
<dbReference type="GO" id="GO:0007155">
    <property type="term" value="P:cell adhesion"/>
    <property type="evidence" value="ECO:0007669"/>
    <property type="project" value="InterPro"/>
</dbReference>
<proteinExistence type="predicted"/>
<dbReference type="Proteomes" id="UP000295433">
    <property type="component" value="Unassembled WGS sequence"/>
</dbReference>
<evidence type="ECO:0000313" key="3">
    <source>
        <dbReference type="EMBL" id="TCV07043.1"/>
    </source>
</evidence>
<dbReference type="GO" id="GO:0009289">
    <property type="term" value="C:pilus"/>
    <property type="evidence" value="ECO:0007669"/>
    <property type="project" value="InterPro"/>
</dbReference>
<protein>
    <submittedName>
        <fullName evidence="3">Spore coat protein U-like protein</fullName>
    </submittedName>
</protein>
<feature type="signal peptide" evidence="1">
    <location>
        <begin position="1"/>
        <end position="26"/>
    </location>
</feature>
<accession>A0A4R3VL91</accession>
<gene>
    <name evidence="3" type="ORF">EDC54_103300</name>
</gene>
<dbReference type="PANTHER" id="PTHR37089">
    <property type="entry name" value="PROTEIN U-RELATED"/>
    <property type="match status" value="1"/>
</dbReference>
<dbReference type="Pfam" id="PF05229">
    <property type="entry name" value="SCPU"/>
    <property type="match status" value="1"/>
</dbReference>
<organism evidence="3 4">
    <name type="scientific">Samsonia erythrinae</name>
    <dbReference type="NCBI Taxonomy" id="160434"/>
    <lineage>
        <taxon>Bacteria</taxon>
        <taxon>Pseudomonadati</taxon>
        <taxon>Pseudomonadota</taxon>
        <taxon>Gammaproteobacteria</taxon>
        <taxon>Enterobacterales</taxon>
        <taxon>Pectobacteriaceae</taxon>
        <taxon>Samsonia</taxon>
    </lineage>
</organism>
<name>A0A4R3VL91_9GAMM</name>
<evidence type="ECO:0000259" key="2">
    <source>
        <dbReference type="Pfam" id="PF05229"/>
    </source>
</evidence>
<dbReference type="OrthoDB" id="6506871at2"/>
<dbReference type="InterPro" id="IPR007893">
    <property type="entry name" value="Spore_coat_U/FanG"/>
</dbReference>
<dbReference type="RefSeq" id="WP_132454966.1">
    <property type="nucleotide sequence ID" value="NZ_JAWIZJ010000003.1"/>
</dbReference>
<reference evidence="3 4" key="1">
    <citation type="submission" date="2019-03" db="EMBL/GenBank/DDBJ databases">
        <title>Genomic Encyclopedia of Type Strains, Phase IV (KMG-IV): sequencing the most valuable type-strain genomes for metagenomic binning, comparative biology and taxonomic classification.</title>
        <authorList>
            <person name="Goeker M."/>
        </authorList>
    </citation>
    <scope>NUCLEOTIDE SEQUENCE [LARGE SCALE GENOMIC DNA]</scope>
    <source>
        <strain evidence="3 4">DSM 16730</strain>
    </source>
</reference>
<feature type="chain" id="PRO_5020738683" evidence="1">
    <location>
        <begin position="27"/>
        <end position="183"/>
    </location>
</feature>
<dbReference type="EMBL" id="SMBY01000003">
    <property type="protein sequence ID" value="TCV07043.1"/>
    <property type="molecule type" value="Genomic_DNA"/>
</dbReference>
<keyword evidence="4" id="KW-1185">Reference proteome</keyword>